<dbReference type="PROSITE" id="PS51201">
    <property type="entry name" value="RCK_N"/>
    <property type="match status" value="1"/>
</dbReference>
<dbReference type="InterPro" id="IPR036291">
    <property type="entry name" value="NAD(P)-bd_dom_sf"/>
</dbReference>
<feature type="domain" description="RCK N-terminal" evidence="4">
    <location>
        <begin position="119"/>
        <end position="236"/>
    </location>
</feature>
<dbReference type="PANTHER" id="PTHR43833">
    <property type="entry name" value="POTASSIUM CHANNEL PROTEIN 2-RELATED-RELATED"/>
    <property type="match status" value="1"/>
</dbReference>
<protein>
    <submittedName>
        <fullName evidence="5">Potassium channel family protein</fullName>
    </submittedName>
</protein>
<keyword evidence="3" id="KW-1133">Transmembrane helix</keyword>
<evidence type="ECO:0000256" key="1">
    <source>
        <dbReference type="ARBA" id="ARBA00022448"/>
    </source>
</evidence>
<evidence type="ECO:0000313" key="5">
    <source>
        <dbReference type="EMBL" id="MFC6766152.1"/>
    </source>
</evidence>
<keyword evidence="2" id="KW-0406">Ion transport</keyword>
<sequence>MFPDSIPHVRDRPILRHTVAPIGAFVAIVVAGVVGYAMLGNVGLVEAAFWMIDPTSIDLHFETHAGPERSTKAYAVLVTVGLVLSGLWIGETVATELFGGRISTEVSRATMQRRIENSDDHVIVCGYGMFGRTIANRFAEAGRSVVVVEIDADNAERAREDGHLLVEGDARREQVLRTAGVDRATKLVAAIDDSNVNIQIAIVSGTAASSAEILVRVGDEVYESVAREAGADEVVIPEVVSGERVTRLLERPAG</sequence>
<keyword evidence="1" id="KW-0813">Transport</keyword>
<accession>A0ABD5SRE3</accession>
<evidence type="ECO:0000313" key="6">
    <source>
        <dbReference type="Proteomes" id="UP001596383"/>
    </source>
</evidence>
<reference evidence="5 6" key="1">
    <citation type="journal article" date="2019" name="Int. J. Syst. Evol. Microbiol.">
        <title>The Global Catalogue of Microorganisms (GCM) 10K type strain sequencing project: providing services to taxonomists for standard genome sequencing and annotation.</title>
        <authorList>
            <consortium name="The Broad Institute Genomics Platform"/>
            <consortium name="The Broad Institute Genome Sequencing Center for Infectious Disease"/>
            <person name="Wu L."/>
            <person name="Ma J."/>
        </authorList>
    </citation>
    <scope>NUCLEOTIDE SEQUENCE [LARGE SCALE GENOMIC DNA]</scope>
    <source>
        <strain evidence="5 6">LMG 29247</strain>
    </source>
</reference>
<evidence type="ECO:0000256" key="2">
    <source>
        <dbReference type="ARBA" id="ARBA00023065"/>
    </source>
</evidence>
<evidence type="ECO:0000256" key="3">
    <source>
        <dbReference type="SAM" id="Phobius"/>
    </source>
</evidence>
<organism evidence="5 6">
    <name type="scientific">Natrinema soli</name>
    <dbReference type="NCBI Taxonomy" id="1930624"/>
    <lineage>
        <taxon>Archaea</taxon>
        <taxon>Methanobacteriati</taxon>
        <taxon>Methanobacteriota</taxon>
        <taxon>Stenosarchaea group</taxon>
        <taxon>Halobacteria</taxon>
        <taxon>Halobacteriales</taxon>
        <taxon>Natrialbaceae</taxon>
        <taxon>Natrinema</taxon>
    </lineage>
</organism>
<evidence type="ECO:0000259" key="4">
    <source>
        <dbReference type="PROSITE" id="PS51201"/>
    </source>
</evidence>
<gene>
    <name evidence="5" type="ORF">ACFQE6_14465</name>
</gene>
<feature type="transmembrane region" description="Helical" evidence="3">
    <location>
        <begin position="20"/>
        <end position="52"/>
    </location>
</feature>
<keyword evidence="3" id="KW-0472">Membrane</keyword>
<comment type="caution">
    <text evidence="5">The sequence shown here is derived from an EMBL/GenBank/DDBJ whole genome shotgun (WGS) entry which is preliminary data.</text>
</comment>
<dbReference type="RefSeq" id="WP_377042756.1">
    <property type="nucleotide sequence ID" value="NZ_JAQIVI010000215.1"/>
</dbReference>
<dbReference type="EMBL" id="JBHSWV010000215">
    <property type="protein sequence ID" value="MFC6766152.1"/>
    <property type="molecule type" value="Genomic_DNA"/>
</dbReference>
<keyword evidence="6" id="KW-1185">Reference proteome</keyword>
<dbReference type="PANTHER" id="PTHR43833:SF5">
    <property type="entry name" value="TRK SYSTEM POTASSIUM UPTAKE PROTEIN TRKA"/>
    <property type="match status" value="1"/>
</dbReference>
<dbReference type="SUPFAM" id="SSF51735">
    <property type="entry name" value="NAD(P)-binding Rossmann-fold domains"/>
    <property type="match status" value="1"/>
</dbReference>
<proteinExistence type="predicted"/>
<dbReference type="AlphaFoldDB" id="A0ABD5SRE3"/>
<keyword evidence="3" id="KW-0812">Transmembrane</keyword>
<dbReference type="GO" id="GO:0034220">
    <property type="term" value="P:monoatomic ion transmembrane transport"/>
    <property type="evidence" value="ECO:0007669"/>
    <property type="project" value="UniProtKB-KW"/>
</dbReference>
<name>A0ABD5SRE3_9EURY</name>
<keyword evidence="5" id="KW-0407">Ion channel</keyword>
<feature type="transmembrane region" description="Helical" evidence="3">
    <location>
        <begin position="73"/>
        <end position="90"/>
    </location>
</feature>
<dbReference type="Proteomes" id="UP001596383">
    <property type="component" value="Unassembled WGS sequence"/>
</dbReference>
<dbReference type="InterPro" id="IPR003148">
    <property type="entry name" value="RCK_N"/>
</dbReference>
<dbReference type="Gene3D" id="3.40.50.720">
    <property type="entry name" value="NAD(P)-binding Rossmann-like Domain"/>
    <property type="match status" value="1"/>
</dbReference>
<dbReference type="InterPro" id="IPR050721">
    <property type="entry name" value="Trk_Ktr_HKT_K-transport"/>
</dbReference>
<dbReference type="Pfam" id="PF02254">
    <property type="entry name" value="TrkA_N"/>
    <property type="match status" value="1"/>
</dbReference>